<feature type="compositionally biased region" description="Basic and acidic residues" evidence="1">
    <location>
        <begin position="580"/>
        <end position="589"/>
    </location>
</feature>
<accession>A0A1E7FUQ2</accession>
<dbReference type="Proteomes" id="UP000095751">
    <property type="component" value="Unassembled WGS sequence"/>
</dbReference>
<feature type="compositionally biased region" description="Basic and acidic residues" evidence="1">
    <location>
        <begin position="277"/>
        <end position="287"/>
    </location>
</feature>
<dbReference type="OrthoDB" id="568100at2759"/>
<feature type="compositionally biased region" description="Polar residues" evidence="1">
    <location>
        <begin position="372"/>
        <end position="382"/>
    </location>
</feature>
<feature type="compositionally biased region" description="Low complexity" evidence="1">
    <location>
        <begin position="362"/>
        <end position="371"/>
    </location>
</feature>
<feature type="compositionally biased region" description="Basic and acidic residues" evidence="1">
    <location>
        <begin position="108"/>
        <end position="130"/>
    </location>
</feature>
<keyword evidence="3" id="KW-1185">Reference proteome</keyword>
<feature type="compositionally biased region" description="Polar residues" evidence="1">
    <location>
        <begin position="627"/>
        <end position="643"/>
    </location>
</feature>
<feature type="compositionally biased region" description="Pro residues" evidence="1">
    <location>
        <begin position="486"/>
        <end position="498"/>
    </location>
</feature>
<dbReference type="AlphaFoldDB" id="A0A1E7FUQ2"/>
<feature type="compositionally biased region" description="Polar residues" evidence="1">
    <location>
        <begin position="304"/>
        <end position="318"/>
    </location>
</feature>
<dbReference type="InParanoid" id="A0A1E7FUQ2"/>
<feature type="region of interest" description="Disordered" evidence="1">
    <location>
        <begin position="1"/>
        <end position="393"/>
    </location>
</feature>
<feature type="region of interest" description="Disordered" evidence="1">
    <location>
        <begin position="470"/>
        <end position="648"/>
    </location>
</feature>
<protein>
    <submittedName>
        <fullName evidence="2">Uncharacterized protein</fullName>
    </submittedName>
</protein>
<feature type="compositionally biased region" description="Polar residues" evidence="1">
    <location>
        <begin position="500"/>
        <end position="527"/>
    </location>
</feature>
<feature type="compositionally biased region" description="Polar residues" evidence="1">
    <location>
        <begin position="535"/>
        <end position="556"/>
    </location>
</feature>
<feature type="compositionally biased region" description="Basic and acidic residues" evidence="1">
    <location>
        <begin position="294"/>
        <end position="303"/>
    </location>
</feature>
<evidence type="ECO:0000313" key="2">
    <source>
        <dbReference type="EMBL" id="OEU21886.1"/>
    </source>
</evidence>
<feature type="compositionally biased region" description="Low complexity" evidence="1">
    <location>
        <begin position="205"/>
        <end position="215"/>
    </location>
</feature>
<evidence type="ECO:0000313" key="3">
    <source>
        <dbReference type="Proteomes" id="UP000095751"/>
    </source>
</evidence>
<organism evidence="2 3">
    <name type="scientific">Fragilariopsis cylindrus CCMP1102</name>
    <dbReference type="NCBI Taxonomy" id="635003"/>
    <lineage>
        <taxon>Eukaryota</taxon>
        <taxon>Sar</taxon>
        <taxon>Stramenopiles</taxon>
        <taxon>Ochrophyta</taxon>
        <taxon>Bacillariophyta</taxon>
        <taxon>Bacillariophyceae</taxon>
        <taxon>Bacillariophycidae</taxon>
        <taxon>Bacillariales</taxon>
        <taxon>Bacillariaceae</taxon>
        <taxon>Fragilariopsis</taxon>
    </lineage>
</organism>
<feature type="region of interest" description="Disordered" evidence="1">
    <location>
        <begin position="742"/>
        <end position="761"/>
    </location>
</feature>
<feature type="compositionally biased region" description="Polar residues" evidence="1">
    <location>
        <begin position="26"/>
        <end position="36"/>
    </location>
</feature>
<feature type="compositionally biased region" description="Low complexity" evidence="1">
    <location>
        <begin position="383"/>
        <end position="393"/>
    </location>
</feature>
<evidence type="ECO:0000256" key="1">
    <source>
        <dbReference type="SAM" id="MobiDB-lite"/>
    </source>
</evidence>
<name>A0A1E7FUQ2_9STRA</name>
<sequence length="966" mass="109344">MTGPGGQHHDRHHHHQQQQQQEWRKFSNSTTATTMRESGRETSSKSQYVDNNTDHYYLNETTTTSANHDNDDNDDEEGQVEEKQQQRQQQPQQHSRGYTTTNNSNSSSKDDRRPSYHGHEHSRIENKIGEDSVSYRSNNNSDTSGIRTTGTQNGYRGQNNSGGNDDDYRGQNSSGNDFDPRGQNSNIRGQQQEYENCSSRRRSSDGGNRNLNNENSNRERQQGYNSNNNGRRNNNYSSTSSNNDYYSNNNDRDGGRWDKSSAGNHRVEFPIQSTQEHVQERNQDRAESSSATNDLEKVSHDKSSYSQLLPSGKNIDNNDSNKRYFLDNNNSSNDYNNERNQSPPKKRQCTEEKKDIVMAYDTTTATTSTSSGRETCTSSIDHSSPSSLPSSSQQLLGLGVENFNIQQETQRKDGVVKKITQIPQSQYTKNNAKSPPKNAAMNVAIVKSSSSSLLVKKKIQIKPTTTKLGIPMSWLKPKARPVPKKQVPPPPPPPPPPKQTVTKNKSTLRPSSPSSKNKCLVTDSSEGGSIVSLIRNKNNNVKVPGSSTHGSSNKRMGSSVPVAIVTKKSKKKKNQKVRKNHDDVADKNNVEAGQDGWDSNAESDPEESENDSSDSEDLESDNDENGVRNSNQQNNKLSTTNPKSPKLKIHLSSAKLEQLSKSRLVVDSNVKHTDLSVEDDVKQHAALKREKKKQEKLMALSNRISERPDFDHESAKRVMEEEKRKREEGKPLTAKQIRKILREDDAASGGDDNNWVRRSRRQPNKALVKSKEVKMLIEKLKMNDRDVRVLKMKKYINDPNIPSAVLNAALDAMEENTNCEVLYIQNFNEGMRDQQVLHLLRILQQPSCNIWCLNVGENYNVSDKTWEKFTKGLIHTKITHMYASEHTITTDMKDEIRFTIRENRKKHDMHINPDNLPVIIQCTHCWWNPINAKVLRPYLKKKGYEDVLRDKEAQGLQGSHSTAPTK</sequence>
<dbReference type="KEGG" id="fcy:FRACYDRAFT_258835"/>
<dbReference type="EMBL" id="KV784353">
    <property type="protein sequence ID" value="OEU21886.1"/>
    <property type="molecule type" value="Genomic_DNA"/>
</dbReference>
<feature type="compositionally biased region" description="Basic residues" evidence="1">
    <location>
        <begin position="567"/>
        <end position="579"/>
    </location>
</feature>
<feature type="compositionally biased region" description="Basic and acidic residues" evidence="1">
    <location>
        <begin position="250"/>
        <end position="259"/>
    </location>
</feature>
<feature type="compositionally biased region" description="Low complexity" evidence="1">
    <location>
        <begin position="223"/>
        <end position="249"/>
    </location>
</feature>
<gene>
    <name evidence="2" type="ORF">FRACYDRAFT_258835</name>
</gene>
<feature type="compositionally biased region" description="Polar residues" evidence="1">
    <location>
        <begin position="170"/>
        <end position="197"/>
    </location>
</feature>
<feature type="compositionally biased region" description="Low complexity" evidence="1">
    <location>
        <begin position="86"/>
        <end position="107"/>
    </location>
</feature>
<feature type="compositionally biased region" description="Polar residues" evidence="1">
    <location>
        <begin position="134"/>
        <end position="163"/>
    </location>
</feature>
<proteinExistence type="predicted"/>
<feature type="compositionally biased region" description="Acidic residues" evidence="1">
    <location>
        <begin position="601"/>
        <end position="624"/>
    </location>
</feature>
<reference evidence="2 3" key="1">
    <citation type="submission" date="2016-09" db="EMBL/GenBank/DDBJ databases">
        <title>Extensive genetic diversity and differential bi-allelic expression allows diatom success in the polar Southern Ocean.</title>
        <authorList>
            <consortium name="DOE Joint Genome Institute"/>
            <person name="Mock T."/>
            <person name="Otillar R.P."/>
            <person name="Strauss J."/>
            <person name="Dupont C."/>
            <person name="Frickenhaus S."/>
            <person name="Maumus F."/>
            <person name="Mcmullan M."/>
            <person name="Sanges R."/>
            <person name="Schmutz J."/>
            <person name="Toseland A."/>
            <person name="Valas R."/>
            <person name="Veluchamy A."/>
            <person name="Ward B.J."/>
            <person name="Allen A."/>
            <person name="Barry K."/>
            <person name="Falciatore A."/>
            <person name="Ferrante M."/>
            <person name="Fortunato A.E."/>
            <person name="Gloeckner G."/>
            <person name="Gruber A."/>
            <person name="Hipkin R."/>
            <person name="Janech M."/>
            <person name="Kroth P."/>
            <person name="Leese F."/>
            <person name="Lindquist E."/>
            <person name="Lyon B.R."/>
            <person name="Martin J."/>
            <person name="Mayer C."/>
            <person name="Parker M."/>
            <person name="Quesneville H."/>
            <person name="Raymond J."/>
            <person name="Uhlig C."/>
            <person name="Valentin K.U."/>
            <person name="Worden A.Z."/>
            <person name="Armbrust E.V."/>
            <person name="Bowler C."/>
            <person name="Green B."/>
            <person name="Moulton V."/>
            <person name="Van Oosterhout C."/>
            <person name="Grigoriev I."/>
        </authorList>
    </citation>
    <scope>NUCLEOTIDE SEQUENCE [LARGE SCALE GENOMIC DNA]</scope>
    <source>
        <strain evidence="2 3">CCMP1102</strain>
    </source>
</reference>